<sequence length="392" mass="44254">TKFLLKNVRVKIKQHYNLSWSCALYASNIRRFPQCPQLYIMINFNINFNDYKIISSLGQCFEGRATVNLAKHHPSNSLVALKKFNMDKLKEDSSLVDLEIIITKQLQHPHILPYLATFVHGPEVCVVSPLMAYGSCRDLLNNHFNEGLPEQAIVIVLRDLLDALSYVHRKGYIHRAIRASHILVSSAGRACLTGFRYACPIVINGRWQKTIHSFPSSTKANLNWLSPELLEQNLIGYNEKSDIYSVGMVICELGNGSEPFAGMSSTLMLTEKVRGCTPQLLDCSTIPRDLNGDCSSGDCDISPKIIHRRFSEDSHQVTALCLNREPYDRPSAVQLLTHPIFKTIRKSLPLTDLLKPALPLSDRVALNSDDLEDMDSLNNFSNLEIFSCEWDF</sequence>
<dbReference type="InterPro" id="IPR000719">
    <property type="entry name" value="Prot_kinase_dom"/>
</dbReference>
<proteinExistence type="inferred from homology"/>
<dbReference type="GO" id="GO:0004672">
    <property type="term" value="F:protein kinase activity"/>
    <property type="evidence" value="ECO:0007669"/>
    <property type="project" value="InterPro"/>
</dbReference>
<dbReference type="OrthoDB" id="840771at2759"/>
<dbReference type="Pfam" id="PF00069">
    <property type="entry name" value="Pkinase"/>
    <property type="match status" value="1"/>
</dbReference>
<dbReference type="Gene3D" id="1.10.510.10">
    <property type="entry name" value="Transferase(Phosphotransferase) domain 1"/>
    <property type="match status" value="1"/>
</dbReference>
<dbReference type="InterPro" id="IPR047173">
    <property type="entry name" value="STRAD_A/B-like"/>
</dbReference>
<dbReference type="PROSITE" id="PS50011">
    <property type="entry name" value="PROTEIN_KINASE_DOM"/>
    <property type="match status" value="1"/>
</dbReference>
<dbReference type="GO" id="GO:0005524">
    <property type="term" value="F:ATP binding"/>
    <property type="evidence" value="ECO:0007669"/>
    <property type="project" value="InterPro"/>
</dbReference>
<protein>
    <submittedName>
        <fullName evidence="2">Uncharacterized protein</fullName>
    </submittedName>
</protein>
<dbReference type="HOGENOM" id="CLU_000288_63_23_1"/>
<name>N6TK03_DENPD</name>
<dbReference type="InterPro" id="IPR011009">
    <property type="entry name" value="Kinase-like_dom_sf"/>
</dbReference>
<dbReference type="GO" id="GO:0043539">
    <property type="term" value="F:protein serine/threonine kinase activator activity"/>
    <property type="evidence" value="ECO:0007669"/>
    <property type="project" value="InterPro"/>
</dbReference>
<dbReference type="PANTHER" id="PTHR48014">
    <property type="entry name" value="SERINE/THREONINE-PROTEIN KINASE FRAY2"/>
    <property type="match status" value="1"/>
</dbReference>
<comment type="similarity">
    <text evidence="1">Belongs to the protein kinase superfamily. STE Ser/Thr protein kinase family. STE20 subfamily.</text>
</comment>
<dbReference type="GO" id="GO:0006611">
    <property type="term" value="P:protein export from nucleus"/>
    <property type="evidence" value="ECO:0007669"/>
    <property type="project" value="TreeGrafter"/>
</dbReference>
<dbReference type="GO" id="GO:1902554">
    <property type="term" value="C:serine/threonine protein kinase complex"/>
    <property type="evidence" value="ECO:0007669"/>
    <property type="project" value="TreeGrafter"/>
</dbReference>
<dbReference type="PANTHER" id="PTHR48014:SF21">
    <property type="entry name" value="SERINE_THREONINE-PROTEIN KINASE FRAY2"/>
    <property type="match status" value="1"/>
</dbReference>
<evidence type="ECO:0000313" key="2">
    <source>
        <dbReference type="EMBL" id="ENN78228.1"/>
    </source>
</evidence>
<organism evidence="2">
    <name type="scientific">Dendroctonus ponderosae</name>
    <name type="common">Mountain pine beetle</name>
    <dbReference type="NCBI Taxonomy" id="77166"/>
    <lineage>
        <taxon>Eukaryota</taxon>
        <taxon>Metazoa</taxon>
        <taxon>Ecdysozoa</taxon>
        <taxon>Arthropoda</taxon>
        <taxon>Hexapoda</taxon>
        <taxon>Insecta</taxon>
        <taxon>Pterygota</taxon>
        <taxon>Neoptera</taxon>
        <taxon>Endopterygota</taxon>
        <taxon>Coleoptera</taxon>
        <taxon>Polyphaga</taxon>
        <taxon>Cucujiformia</taxon>
        <taxon>Curculionidae</taxon>
        <taxon>Scolytinae</taxon>
        <taxon>Dendroctonus</taxon>
    </lineage>
</organism>
<reference evidence="2" key="1">
    <citation type="journal article" date="2013" name="Genome Biol.">
        <title>Draft genome of the mountain pine beetle, Dendroctonus ponderosae Hopkins, a major forest pest.</title>
        <authorList>
            <person name="Keeling C.I."/>
            <person name="Yuen M.M."/>
            <person name="Liao N.Y."/>
            <person name="Docking T.R."/>
            <person name="Chan S.K."/>
            <person name="Taylor G.A."/>
            <person name="Palmquist D.L."/>
            <person name="Jackman S.D."/>
            <person name="Nguyen A."/>
            <person name="Li M."/>
            <person name="Henderson H."/>
            <person name="Janes J.K."/>
            <person name="Zhao Y."/>
            <person name="Pandoh P."/>
            <person name="Moore R."/>
            <person name="Sperling F.A."/>
            <person name="Huber D.P."/>
            <person name="Birol I."/>
            <person name="Jones S.J."/>
            <person name="Bohlmann J."/>
        </authorList>
    </citation>
    <scope>NUCLEOTIDE SEQUENCE</scope>
</reference>
<gene>
    <name evidence="2" type="ORF">YQE_05379</name>
</gene>
<dbReference type="OMA" id="INGVMPF"/>
<accession>N6TK03</accession>
<evidence type="ECO:0000256" key="1">
    <source>
        <dbReference type="ARBA" id="ARBA00008874"/>
    </source>
</evidence>
<dbReference type="Gene3D" id="3.30.200.20">
    <property type="entry name" value="Phosphorylase Kinase, domain 1"/>
    <property type="match status" value="1"/>
</dbReference>
<dbReference type="AlphaFoldDB" id="N6TK03"/>
<dbReference type="EMBL" id="KB740923">
    <property type="protein sequence ID" value="ENN78228.1"/>
    <property type="molecule type" value="Genomic_DNA"/>
</dbReference>
<feature type="non-terminal residue" evidence="2">
    <location>
        <position position="1"/>
    </location>
</feature>
<dbReference type="SUPFAM" id="SSF56112">
    <property type="entry name" value="Protein kinase-like (PK-like)"/>
    <property type="match status" value="1"/>
</dbReference>